<accession>A0A3E3EHD4</accession>
<proteinExistence type="predicted"/>
<dbReference type="EMBL" id="QUSL01000001">
    <property type="protein sequence ID" value="RGD87266.1"/>
    <property type="molecule type" value="Genomic_DNA"/>
</dbReference>
<dbReference type="Proteomes" id="UP000261032">
    <property type="component" value="Unassembled WGS sequence"/>
</dbReference>
<dbReference type="RefSeq" id="WP_008792183.1">
    <property type="nucleotide sequence ID" value="NZ_CP068170.1"/>
</dbReference>
<evidence type="ECO:0000313" key="2">
    <source>
        <dbReference type="Proteomes" id="UP000261032"/>
    </source>
</evidence>
<name>A0A3E3EHD4_9FIRM</name>
<gene>
    <name evidence="1" type="ORF">DXB93_00955</name>
</gene>
<comment type="caution">
    <text evidence="1">The sequence shown here is derived from an EMBL/GenBank/DDBJ whole genome shotgun (WGS) entry which is preliminary data.</text>
</comment>
<organism evidence="1 2">
    <name type="scientific">Thomasclavelia ramosa</name>
    <dbReference type="NCBI Taxonomy" id="1547"/>
    <lineage>
        <taxon>Bacteria</taxon>
        <taxon>Bacillati</taxon>
        <taxon>Bacillota</taxon>
        <taxon>Erysipelotrichia</taxon>
        <taxon>Erysipelotrichales</taxon>
        <taxon>Coprobacillaceae</taxon>
        <taxon>Thomasclavelia</taxon>
    </lineage>
</organism>
<dbReference type="AlphaFoldDB" id="A0A3E3EHD4"/>
<sequence>MKKTKSLVGRKYGKLLVLAETNKLEARYKVWECRCECGKITFVNTKKLKRGTITNCGCIPKNKAKKGQKFGDLWQFLQQKKEHRS</sequence>
<dbReference type="GeneID" id="64196838"/>
<reference evidence="1 2" key="1">
    <citation type="submission" date="2018-08" db="EMBL/GenBank/DDBJ databases">
        <title>A genome reference for cultivated species of the human gut microbiota.</title>
        <authorList>
            <person name="Zou Y."/>
            <person name="Xue W."/>
            <person name="Luo G."/>
        </authorList>
    </citation>
    <scope>NUCLEOTIDE SEQUENCE [LARGE SCALE GENOMIC DNA]</scope>
    <source>
        <strain evidence="1 2">OM06-4</strain>
    </source>
</reference>
<evidence type="ECO:0000313" key="1">
    <source>
        <dbReference type="EMBL" id="RGD87266.1"/>
    </source>
</evidence>
<protein>
    <submittedName>
        <fullName evidence="1">Uncharacterized protein</fullName>
    </submittedName>
</protein>